<dbReference type="AlphaFoldDB" id="A0A382VSY9"/>
<protein>
    <submittedName>
        <fullName evidence="1">Uncharacterized protein</fullName>
    </submittedName>
</protein>
<dbReference type="EMBL" id="UINC01154014">
    <property type="protein sequence ID" value="SVD49051.1"/>
    <property type="molecule type" value="Genomic_DNA"/>
</dbReference>
<organism evidence="1">
    <name type="scientific">marine metagenome</name>
    <dbReference type="NCBI Taxonomy" id="408172"/>
    <lineage>
        <taxon>unclassified sequences</taxon>
        <taxon>metagenomes</taxon>
        <taxon>ecological metagenomes</taxon>
    </lineage>
</organism>
<name>A0A382VSY9_9ZZZZ</name>
<accession>A0A382VSY9</accession>
<sequence>MEKRVSRRKARKNGVDSAILMLFKNSSHLLLNAFHRRHRDKYTFPLAKVQPQAQHLQPYNLLPNCKVGHTPFP</sequence>
<evidence type="ECO:0000313" key="1">
    <source>
        <dbReference type="EMBL" id="SVD49051.1"/>
    </source>
</evidence>
<gene>
    <name evidence="1" type="ORF">METZ01_LOCUS401905</name>
</gene>
<reference evidence="1" key="1">
    <citation type="submission" date="2018-05" db="EMBL/GenBank/DDBJ databases">
        <authorList>
            <person name="Lanie J.A."/>
            <person name="Ng W.-L."/>
            <person name="Kazmierczak K.M."/>
            <person name="Andrzejewski T.M."/>
            <person name="Davidsen T.M."/>
            <person name="Wayne K.J."/>
            <person name="Tettelin H."/>
            <person name="Glass J.I."/>
            <person name="Rusch D."/>
            <person name="Podicherti R."/>
            <person name="Tsui H.-C.T."/>
            <person name="Winkler M.E."/>
        </authorList>
    </citation>
    <scope>NUCLEOTIDE SEQUENCE</scope>
</reference>
<proteinExistence type="predicted"/>